<name>A0A5C5FXT6_9BASI</name>
<dbReference type="PIRSF" id="PIRSF017302">
    <property type="entry name" value="Gltscr2"/>
    <property type="match status" value="1"/>
</dbReference>
<feature type="compositionally biased region" description="Basic residues" evidence="6">
    <location>
        <begin position="53"/>
        <end position="63"/>
    </location>
</feature>
<keyword evidence="8" id="KW-1185">Reference proteome</keyword>
<feature type="compositionally biased region" description="Low complexity" evidence="6">
    <location>
        <begin position="445"/>
        <end position="460"/>
    </location>
</feature>
<protein>
    <recommendedName>
        <fullName evidence="2 5">Ribosome biogenesis protein NOP53</fullName>
    </recommendedName>
</protein>
<dbReference type="InterPro" id="IPR011687">
    <property type="entry name" value="Nop53/GLTSCR2"/>
</dbReference>
<evidence type="ECO:0000256" key="5">
    <source>
        <dbReference type="PIRNR" id="PIRNR017302"/>
    </source>
</evidence>
<feature type="compositionally biased region" description="Basic and acidic residues" evidence="6">
    <location>
        <begin position="17"/>
        <end position="26"/>
    </location>
</feature>
<comment type="caution">
    <text evidence="7">The sequence shown here is derived from an EMBL/GenBank/DDBJ whole genome shotgun (WGS) entry which is preliminary data.</text>
</comment>
<dbReference type="GO" id="GO:0005730">
    <property type="term" value="C:nucleolus"/>
    <property type="evidence" value="ECO:0007669"/>
    <property type="project" value="UniProtKB-SubCell"/>
</dbReference>
<comment type="similarity">
    <text evidence="1 5">Belongs to the NOP53 family.</text>
</comment>
<dbReference type="GO" id="GO:0008097">
    <property type="term" value="F:5S rRNA binding"/>
    <property type="evidence" value="ECO:0007669"/>
    <property type="project" value="TreeGrafter"/>
</dbReference>
<evidence type="ECO:0000256" key="6">
    <source>
        <dbReference type="SAM" id="MobiDB-lite"/>
    </source>
</evidence>
<comment type="subcellular location">
    <subcellularLocation>
        <location evidence="5">Nucleus</location>
        <location evidence="5">Nucleolus</location>
    </subcellularLocation>
    <subcellularLocation>
        <location evidence="5">Nucleus</location>
        <location evidence="5">Nucleoplasm</location>
    </subcellularLocation>
</comment>
<reference evidence="7 8" key="1">
    <citation type="submission" date="2019-03" db="EMBL/GenBank/DDBJ databases">
        <title>Rhodosporidium diobovatum UCD-FST 08-225 genome sequencing, assembly, and annotation.</title>
        <authorList>
            <person name="Fakankun I.U."/>
            <person name="Fristensky B."/>
            <person name="Levin D.B."/>
        </authorList>
    </citation>
    <scope>NUCLEOTIDE SEQUENCE [LARGE SCALE GENOMIC DNA]</scope>
    <source>
        <strain evidence="7 8">UCD-FST 08-225</strain>
    </source>
</reference>
<keyword evidence="4 5" id="KW-0539">Nucleus</keyword>
<dbReference type="AlphaFoldDB" id="A0A5C5FXT6"/>
<keyword evidence="3 5" id="KW-0690">Ribosome biogenesis</keyword>
<feature type="compositionally biased region" description="Basic and acidic residues" evidence="6">
    <location>
        <begin position="427"/>
        <end position="442"/>
    </location>
</feature>
<dbReference type="GO" id="GO:0006364">
    <property type="term" value="P:rRNA processing"/>
    <property type="evidence" value="ECO:0007669"/>
    <property type="project" value="TreeGrafter"/>
</dbReference>
<comment type="function">
    <text evidence="5">May play a role in ribosome biogenesis.</text>
</comment>
<dbReference type="STRING" id="5288.A0A5C5FXT6"/>
<dbReference type="PANTHER" id="PTHR14211">
    <property type="entry name" value="GLIOMA SUPPRESSOR CANDIDATE REGION GENE 2"/>
    <property type="match status" value="1"/>
</dbReference>
<feature type="region of interest" description="Disordered" evidence="6">
    <location>
        <begin position="1"/>
        <end position="26"/>
    </location>
</feature>
<evidence type="ECO:0000313" key="8">
    <source>
        <dbReference type="Proteomes" id="UP000311382"/>
    </source>
</evidence>
<dbReference type="Proteomes" id="UP000311382">
    <property type="component" value="Unassembled WGS sequence"/>
</dbReference>
<organism evidence="7 8">
    <name type="scientific">Rhodotorula diobovata</name>
    <dbReference type="NCBI Taxonomy" id="5288"/>
    <lineage>
        <taxon>Eukaryota</taxon>
        <taxon>Fungi</taxon>
        <taxon>Dikarya</taxon>
        <taxon>Basidiomycota</taxon>
        <taxon>Pucciniomycotina</taxon>
        <taxon>Microbotryomycetes</taxon>
        <taxon>Sporidiobolales</taxon>
        <taxon>Sporidiobolaceae</taxon>
        <taxon>Rhodotorula</taxon>
    </lineage>
</organism>
<evidence type="ECO:0000313" key="7">
    <source>
        <dbReference type="EMBL" id="TNY21687.1"/>
    </source>
</evidence>
<dbReference type="GO" id="GO:0000027">
    <property type="term" value="P:ribosomal large subunit assembly"/>
    <property type="evidence" value="ECO:0007669"/>
    <property type="project" value="UniProtKB-UniRule"/>
</dbReference>
<feature type="compositionally biased region" description="Polar residues" evidence="6">
    <location>
        <begin position="72"/>
        <end position="84"/>
    </location>
</feature>
<gene>
    <name evidence="7" type="ORF">DMC30DRAFT_350258</name>
</gene>
<feature type="region of interest" description="Disordered" evidence="6">
    <location>
        <begin position="45"/>
        <end position="131"/>
    </location>
</feature>
<dbReference type="OrthoDB" id="5072at2759"/>
<dbReference type="GO" id="GO:0005654">
    <property type="term" value="C:nucleoplasm"/>
    <property type="evidence" value="ECO:0007669"/>
    <property type="project" value="UniProtKB-SubCell"/>
</dbReference>
<feature type="compositionally biased region" description="Basic and acidic residues" evidence="6">
    <location>
        <begin position="410"/>
        <end position="420"/>
    </location>
</feature>
<feature type="region of interest" description="Disordered" evidence="6">
    <location>
        <begin position="408"/>
        <end position="460"/>
    </location>
</feature>
<sequence length="460" mass="49806">MPKHRANSKKAAPSTARLDHQAQQDKPLFEIDTAGSSTVRHQLLADQGPAQARLRKGQSFKKPLRSDLILAQRSSVPALTSRATPSADAQAKRVKSRLGKVDRETKDKLRRLAGKDGQGEGLWAVKSGGDRPEAVEAVKEAGRYDAWAAAQEQAGMDEDASMKEVLTVNNPKTRPAPKAPSTLSNHSLLSTAQPRAVSIPHPGSSYNPSHEHHQALLASALEHYTAVEGREERGAAAKEAMDASRALARGQETWEAYEDEVGSGESDADLAIVDPEAHAHKELLKRRAAKRKTKQQRSTAVRVAAEARALADRRAMKKRVASVQHVRDVEGGIAAAENLSLEEKALALRARKVRLAERGLTRFRSGPSRVPDAPVAFQLGDELADNLRTLQPEGNLWKEWVSSGMRRGRVPVERANEGKKGGKRGGRGHDKGHGYKEKEKCARTPSLSSLASSLPPAACG</sequence>
<evidence type="ECO:0000256" key="1">
    <source>
        <dbReference type="ARBA" id="ARBA00008838"/>
    </source>
</evidence>
<evidence type="ECO:0000256" key="3">
    <source>
        <dbReference type="ARBA" id="ARBA00022517"/>
    </source>
</evidence>
<dbReference type="Pfam" id="PF07767">
    <property type="entry name" value="Nop53"/>
    <property type="match status" value="1"/>
</dbReference>
<evidence type="ECO:0000256" key="4">
    <source>
        <dbReference type="ARBA" id="ARBA00023242"/>
    </source>
</evidence>
<accession>A0A5C5FXT6</accession>
<evidence type="ECO:0000256" key="2">
    <source>
        <dbReference type="ARBA" id="ARBA00018339"/>
    </source>
</evidence>
<proteinExistence type="inferred from homology"/>
<dbReference type="PANTHER" id="PTHR14211:SF7">
    <property type="entry name" value="RIBOSOME BIOGENESIS PROTEIN NOP53"/>
    <property type="match status" value="1"/>
</dbReference>
<dbReference type="EMBL" id="SOZI01000039">
    <property type="protein sequence ID" value="TNY21687.1"/>
    <property type="molecule type" value="Genomic_DNA"/>
</dbReference>